<sequence length="273" mass="29902">MNLHRRKHAFLLLILAATFLFLIIIIGFLCKDAAMETDFVRKNQSPSFRYPFGTDWMGRDMFARTAAGLSMSIRLGLFTATISAVIAFMLGSIAAVMGKAADAFIGWLIDLMLGIPHILLLILISFACGKGVRGVVIGVLCTHWMSLARVIRGEVLQLKQSGYVQAAAKLGTSKGKIITIHMLPHLIPQFMTGLILLFPHAILHEAGITFLGFGLPPEQPAIGVILSESIRYLLTGSWWLAVFPGVSLVLVVILFDYIGSMTRRLLDPASVHE</sequence>
<feature type="transmembrane region" description="Helical" evidence="7">
    <location>
        <begin position="190"/>
        <end position="216"/>
    </location>
</feature>
<dbReference type="InterPro" id="IPR050366">
    <property type="entry name" value="BP-dependent_transpt_permease"/>
</dbReference>
<comment type="subcellular location">
    <subcellularLocation>
        <location evidence="1 7">Cell membrane</location>
        <topology evidence="1 7">Multi-pass membrane protein</topology>
    </subcellularLocation>
</comment>
<accession>A0A4V2QC48</accession>
<dbReference type="OrthoDB" id="9783218at2"/>
<dbReference type="SUPFAM" id="SSF161098">
    <property type="entry name" value="MetI-like"/>
    <property type="match status" value="1"/>
</dbReference>
<dbReference type="InterPro" id="IPR000515">
    <property type="entry name" value="MetI-like"/>
</dbReference>
<evidence type="ECO:0000256" key="1">
    <source>
        <dbReference type="ARBA" id="ARBA00004651"/>
    </source>
</evidence>
<dbReference type="GO" id="GO:0055085">
    <property type="term" value="P:transmembrane transport"/>
    <property type="evidence" value="ECO:0007669"/>
    <property type="project" value="InterPro"/>
</dbReference>
<dbReference type="Proteomes" id="UP000295718">
    <property type="component" value="Unassembled WGS sequence"/>
</dbReference>
<dbReference type="STRING" id="1469948.GCA_000732725_01814"/>
<evidence type="ECO:0000256" key="2">
    <source>
        <dbReference type="ARBA" id="ARBA00022448"/>
    </source>
</evidence>
<dbReference type="RefSeq" id="WP_031390515.1">
    <property type="nucleotide sequence ID" value="NZ_JPNB01000001.1"/>
</dbReference>
<feature type="transmembrane region" description="Helical" evidence="7">
    <location>
        <begin position="236"/>
        <end position="258"/>
    </location>
</feature>
<keyword evidence="4 7" id="KW-0812">Transmembrane</keyword>
<evidence type="ECO:0000256" key="7">
    <source>
        <dbReference type="RuleBase" id="RU363032"/>
    </source>
</evidence>
<evidence type="ECO:0000256" key="4">
    <source>
        <dbReference type="ARBA" id="ARBA00022692"/>
    </source>
</evidence>
<comment type="caution">
    <text evidence="9">The sequence shown here is derived from an EMBL/GenBank/DDBJ whole genome shotgun (WGS) entry which is preliminary data.</text>
</comment>
<evidence type="ECO:0000259" key="8">
    <source>
        <dbReference type="PROSITE" id="PS50928"/>
    </source>
</evidence>
<gene>
    <name evidence="9" type="ORF">EDD76_105109</name>
</gene>
<dbReference type="Pfam" id="PF00528">
    <property type="entry name" value="BPD_transp_1"/>
    <property type="match status" value="1"/>
</dbReference>
<proteinExistence type="inferred from homology"/>
<protein>
    <submittedName>
        <fullName evidence="9">Peptide/nickel transport system permease protein</fullName>
    </submittedName>
</protein>
<keyword evidence="6 7" id="KW-0472">Membrane</keyword>
<name>A0A4V2QC48_9FIRM</name>
<feature type="domain" description="ABC transmembrane type-1" evidence="8">
    <location>
        <begin position="69"/>
        <end position="259"/>
    </location>
</feature>
<dbReference type="AlphaFoldDB" id="A0A4V2QC48"/>
<dbReference type="PANTHER" id="PTHR43386:SF23">
    <property type="entry name" value="ABC TRANSPORTER"/>
    <property type="match status" value="1"/>
</dbReference>
<dbReference type="PANTHER" id="PTHR43386">
    <property type="entry name" value="OLIGOPEPTIDE TRANSPORT SYSTEM PERMEASE PROTEIN APPC"/>
    <property type="match status" value="1"/>
</dbReference>
<evidence type="ECO:0000256" key="6">
    <source>
        <dbReference type="ARBA" id="ARBA00023136"/>
    </source>
</evidence>
<keyword evidence="5 7" id="KW-1133">Transmembrane helix</keyword>
<keyword evidence="10" id="KW-1185">Reference proteome</keyword>
<comment type="similarity">
    <text evidence="7">Belongs to the binding-protein-dependent transport system permease family.</text>
</comment>
<dbReference type="PROSITE" id="PS50928">
    <property type="entry name" value="ABC_TM1"/>
    <property type="match status" value="1"/>
</dbReference>
<evidence type="ECO:0000256" key="3">
    <source>
        <dbReference type="ARBA" id="ARBA00022475"/>
    </source>
</evidence>
<organism evidence="9 10">
    <name type="scientific">Kineothrix alysoides</name>
    <dbReference type="NCBI Taxonomy" id="1469948"/>
    <lineage>
        <taxon>Bacteria</taxon>
        <taxon>Bacillati</taxon>
        <taxon>Bacillota</taxon>
        <taxon>Clostridia</taxon>
        <taxon>Lachnospirales</taxon>
        <taxon>Lachnospiraceae</taxon>
        <taxon>Kineothrix</taxon>
    </lineage>
</organism>
<feature type="transmembrane region" description="Helical" evidence="7">
    <location>
        <begin position="9"/>
        <end position="29"/>
    </location>
</feature>
<feature type="transmembrane region" description="Helical" evidence="7">
    <location>
        <begin position="104"/>
        <end position="126"/>
    </location>
</feature>
<evidence type="ECO:0000313" key="10">
    <source>
        <dbReference type="Proteomes" id="UP000295718"/>
    </source>
</evidence>
<dbReference type="InterPro" id="IPR035906">
    <property type="entry name" value="MetI-like_sf"/>
</dbReference>
<keyword evidence="3" id="KW-1003">Cell membrane</keyword>
<dbReference type="CDD" id="cd06261">
    <property type="entry name" value="TM_PBP2"/>
    <property type="match status" value="1"/>
</dbReference>
<evidence type="ECO:0000313" key="9">
    <source>
        <dbReference type="EMBL" id="TCL58937.1"/>
    </source>
</evidence>
<feature type="transmembrane region" description="Helical" evidence="7">
    <location>
        <begin position="75"/>
        <end position="97"/>
    </location>
</feature>
<reference evidence="9 10" key="1">
    <citation type="submission" date="2019-03" db="EMBL/GenBank/DDBJ databases">
        <title>Genomic Encyclopedia of Type Strains, Phase IV (KMG-IV): sequencing the most valuable type-strain genomes for metagenomic binning, comparative biology and taxonomic classification.</title>
        <authorList>
            <person name="Goeker M."/>
        </authorList>
    </citation>
    <scope>NUCLEOTIDE SEQUENCE [LARGE SCALE GENOMIC DNA]</scope>
    <source>
        <strain evidence="9 10">DSM 100556</strain>
    </source>
</reference>
<dbReference type="GO" id="GO:0005886">
    <property type="term" value="C:plasma membrane"/>
    <property type="evidence" value="ECO:0007669"/>
    <property type="project" value="UniProtKB-SubCell"/>
</dbReference>
<keyword evidence="2 7" id="KW-0813">Transport</keyword>
<dbReference type="EMBL" id="SLUO01000005">
    <property type="protein sequence ID" value="TCL58937.1"/>
    <property type="molecule type" value="Genomic_DNA"/>
</dbReference>
<evidence type="ECO:0000256" key="5">
    <source>
        <dbReference type="ARBA" id="ARBA00022989"/>
    </source>
</evidence>
<dbReference type="Gene3D" id="1.10.3720.10">
    <property type="entry name" value="MetI-like"/>
    <property type="match status" value="1"/>
</dbReference>